<dbReference type="CDD" id="cd02603">
    <property type="entry name" value="HAD_sEH-N_like"/>
    <property type="match status" value="1"/>
</dbReference>
<dbReference type="SFLD" id="SFLDS00003">
    <property type="entry name" value="Haloacid_Dehalogenase"/>
    <property type="match status" value="1"/>
</dbReference>
<dbReference type="PANTHER" id="PTHR43611">
    <property type="entry name" value="ALPHA-D-GLUCOSE 1-PHOSPHATE PHOSPHATASE"/>
    <property type="match status" value="1"/>
</dbReference>
<comment type="caution">
    <text evidence="1">The sequence shown here is derived from an EMBL/GenBank/DDBJ whole genome shotgun (WGS) entry which is preliminary data.</text>
</comment>
<dbReference type="SFLD" id="SFLDG01129">
    <property type="entry name" value="C1.5:_HAD__Beta-PGM__Phosphata"/>
    <property type="match status" value="1"/>
</dbReference>
<accession>A0A939E926</accession>
<dbReference type="EMBL" id="JAEKJZ010000001">
    <property type="protein sequence ID" value="MBN9668852.1"/>
    <property type="molecule type" value="Genomic_DNA"/>
</dbReference>
<evidence type="ECO:0000313" key="2">
    <source>
        <dbReference type="Proteomes" id="UP000664096"/>
    </source>
</evidence>
<gene>
    <name evidence="1" type="ORF">JF539_00795</name>
</gene>
<dbReference type="InterPro" id="IPR036412">
    <property type="entry name" value="HAD-like_sf"/>
</dbReference>
<reference evidence="1" key="1">
    <citation type="submission" date="2020-12" db="EMBL/GenBank/DDBJ databases">
        <title>Oil enriched cultivation method for isolating marine PHA-producing bacteria.</title>
        <authorList>
            <person name="Zheng W."/>
            <person name="Yu S."/>
            <person name="Huang Y."/>
        </authorList>
    </citation>
    <scope>NUCLEOTIDE SEQUENCE</scope>
    <source>
        <strain evidence="1">SY-2-12</strain>
    </source>
</reference>
<organism evidence="1 2">
    <name type="scientific">Roseibium aggregatum</name>
    <dbReference type="NCBI Taxonomy" id="187304"/>
    <lineage>
        <taxon>Bacteria</taxon>
        <taxon>Pseudomonadati</taxon>
        <taxon>Pseudomonadota</taxon>
        <taxon>Alphaproteobacteria</taxon>
        <taxon>Hyphomicrobiales</taxon>
        <taxon>Stappiaceae</taxon>
        <taxon>Roseibium</taxon>
    </lineage>
</organism>
<protein>
    <submittedName>
        <fullName evidence="1">HAD family phosphatase</fullName>
    </submittedName>
</protein>
<dbReference type="Gene3D" id="1.10.150.240">
    <property type="entry name" value="Putative phosphatase, domain 2"/>
    <property type="match status" value="1"/>
</dbReference>
<dbReference type="PANTHER" id="PTHR43611:SF3">
    <property type="entry name" value="FLAVIN MONONUCLEOTIDE HYDROLASE 1, CHLOROPLATIC"/>
    <property type="match status" value="1"/>
</dbReference>
<dbReference type="Proteomes" id="UP000664096">
    <property type="component" value="Unassembled WGS sequence"/>
</dbReference>
<dbReference type="AlphaFoldDB" id="A0A939E926"/>
<evidence type="ECO:0000313" key="1">
    <source>
        <dbReference type="EMBL" id="MBN9668852.1"/>
    </source>
</evidence>
<sequence>MNAPVTTVVFDIGNVLIEWNPDYLYRRLIPDAQERKIFLETICTPDWNLQQDMGRSWAEAVETLSRKHPEHSGLIAAYSEHWQEMVPGEVPGTPAILRELKEANVPLFAITNFSSEKFAEAEIRFPFLADSFLDVVVSGHERQVKPGSRIYEILCERNGLSAQSCFFIDDSEPNVATARRLGMTAHHFKTADALRRELETLGLLSAD</sequence>
<dbReference type="InterPro" id="IPR023198">
    <property type="entry name" value="PGP-like_dom2"/>
</dbReference>
<dbReference type="Pfam" id="PF00702">
    <property type="entry name" value="Hydrolase"/>
    <property type="match status" value="1"/>
</dbReference>
<proteinExistence type="predicted"/>
<dbReference type="InterPro" id="IPR023214">
    <property type="entry name" value="HAD_sf"/>
</dbReference>
<name>A0A939E926_9HYPH</name>
<dbReference type="InterPro" id="IPR006439">
    <property type="entry name" value="HAD-SF_hydro_IA"/>
</dbReference>
<dbReference type="NCBIfam" id="TIGR01509">
    <property type="entry name" value="HAD-SF-IA-v3"/>
    <property type="match status" value="1"/>
</dbReference>
<dbReference type="SUPFAM" id="SSF56784">
    <property type="entry name" value="HAD-like"/>
    <property type="match status" value="1"/>
</dbReference>
<dbReference type="Gene3D" id="3.40.50.1000">
    <property type="entry name" value="HAD superfamily/HAD-like"/>
    <property type="match status" value="1"/>
</dbReference>
<dbReference type="RefSeq" id="WP_207138155.1">
    <property type="nucleotide sequence ID" value="NZ_JAEKJZ010000001.1"/>
</dbReference>